<dbReference type="EMBL" id="LBUP01000003">
    <property type="protein sequence ID" value="KKQ66777.1"/>
    <property type="molecule type" value="Genomic_DNA"/>
</dbReference>
<dbReference type="Gene3D" id="3.30.70.1290">
    <property type="entry name" value="Transposase IS200-like"/>
    <property type="match status" value="1"/>
</dbReference>
<sequence>MPGRPVPLITGEIYHVYNRGHNKRTIFLTPRDYKRFKQTIYYYQFKGPKIRFSRFNKDILNNFLPIKNEKLVEILGFCLMPNHFHLQLKQLQDDGISIFMSQIQNSYTKYFNTKYQSIGPLLQGCFKSRIIEDENQLTHLNRYIHLNPIVSGQSKDLESYPWSSYIEYSTRAELICSTELISSFFPSIKDFTKFHTSQIDYAMTLEILKHSAIDND</sequence>
<dbReference type="GO" id="GO:0006313">
    <property type="term" value="P:DNA transposition"/>
    <property type="evidence" value="ECO:0007669"/>
    <property type="project" value="InterPro"/>
</dbReference>
<accession>A0A0G0JJ10</accession>
<dbReference type="GO" id="GO:0004803">
    <property type="term" value="F:transposase activity"/>
    <property type="evidence" value="ECO:0007669"/>
    <property type="project" value="InterPro"/>
</dbReference>
<dbReference type="InterPro" id="IPR002686">
    <property type="entry name" value="Transposase_17"/>
</dbReference>
<dbReference type="AlphaFoldDB" id="A0A0G0JJ10"/>
<dbReference type="SMART" id="SM01321">
    <property type="entry name" value="Y1_Tnp"/>
    <property type="match status" value="1"/>
</dbReference>
<protein>
    <recommendedName>
        <fullName evidence="1">Transposase IS200-like domain-containing protein</fullName>
    </recommendedName>
</protein>
<dbReference type="SUPFAM" id="SSF143422">
    <property type="entry name" value="Transposase IS200-like"/>
    <property type="match status" value="1"/>
</dbReference>
<dbReference type="PANTHER" id="PTHR34322">
    <property type="entry name" value="TRANSPOSASE, Y1_TNP DOMAIN-CONTAINING"/>
    <property type="match status" value="1"/>
</dbReference>
<dbReference type="Proteomes" id="UP000034235">
    <property type="component" value="Unassembled WGS sequence"/>
</dbReference>
<dbReference type="InterPro" id="IPR036515">
    <property type="entry name" value="Transposase_17_sf"/>
</dbReference>
<evidence type="ECO:0000313" key="2">
    <source>
        <dbReference type="EMBL" id="KKQ66777.1"/>
    </source>
</evidence>
<organism evidence="2 3">
    <name type="scientific">Candidatus Daviesbacteria bacterium GW2011_GWA2_38_24</name>
    <dbReference type="NCBI Taxonomy" id="1618422"/>
    <lineage>
        <taxon>Bacteria</taxon>
        <taxon>Candidatus Daviesiibacteriota</taxon>
    </lineage>
</organism>
<dbReference type="PANTHER" id="PTHR34322:SF2">
    <property type="entry name" value="TRANSPOSASE IS200-LIKE DOMAIN-CONTAINING PROTEIN"/>
    <property type="match status" value="1"/>
</dbReference>
<reference evidence="2 3" key="1">
    <citation type="journal article" date="2015" name="Nature">
        <title>rRNA introns, odd ribosomes, and small enigmatic genomes across a large radiation of phyla.</title>
        <authorList>
            <person name="Brown C.T."/>
            <person name="Hug L.A."/>
            <person name="Thomas B.C."/>
            <person name="Sharon I."/>
            <person name="Castelle C.J."/>
            <person name="Singh A."/>
            <person name="Wilkins M.J."/>
            <person name="Williams K.H."/>
            <person name="Banfield J.F."/>
        </authorList>
    </citation>
    <scope>NUCLEOTIDE SEQUENCE [LARGE SCALE GENOMIC DNA]</scope>
</reference>
<comment type="caution">
    <text evidence="2">The sequence shown here is derived from an EMBL/GenBank/DDBJ whole genome shotgun (WGS) entry which is preliminary data.</text>
</comment>
<feature type="domain" description="Transposase IS200-like" evidence="1">
    <location>
        <begin position="9"/>
        <end position="147"/>
    </location>
</feature>
<dbReference type="Pfam" id="PF01797">
    <property type="entry name" value="Y1_Tnp"/>
    <property type="match status" value="1"/>
</dbReference>
<evidence type="ECO:0000259" key="1">
    <source>
        <dbReference type="SMART" id="SM01321"/>
    </source>
</evidence>
<proteinExistence type="predicted"/>
<name>A0A0G0JJ10_9BACT</name>
<evidence type="ECO:0000313" key="3">
    <source>
        <dbReference type="Proteomes" id="UP000034235"/>
    </source>
</evidence>
<dbReference type="GO" id="GO:0003677">
    <property type="term" value="F:DNA binding"/>
    <property type="evidence" value="ECO:0007669"/>
    <property type="project" value="InterPro"/>
</dbReference>
<gene>
    <name evidence="2" type="ORF">US86_C0003G0020</name>
</gene>